<reference evidence="3" key="2">
    <citation type="submission" date="2023-04" db="EMBL/GenBank/DDBJ databases">
        <authorList>
            <person name="Bruccoleri R.E."/>
            <person name="Oakeley E.J."/>
            <person name="Faust A.-M."/>
            <person name="Dessus-Babus S."/>
            <person name="Altorfer M."/>
            <person name="Burckhardt D."/>
            <person name="Oertli M."/>
            <person name="Naumann U."/>
            <person name="Petersen F."/>
            <person name="Wong J."/>
        </authorList>
    </citation>
    <scope>NUCLEOTIDE SEQUENCE</scope>
    <source>
        <strain evidence="3">GSM-AAB239-AS_SAM_17_03QT</strain>
        <tissue evidence="3">Leaf</tissue>
    </source>
</reference>
<dbReference type="AlphaFoldDB" id="A0AAX6GLI1"/>
<evidence type="ECO:0000256" key="1">
    <source>
        <dbReference type="ARBA" id="ARBA00025758"/>
    </source>
</evidence>
<keyword evidence="4" id="KW-1185">Reference proteome</keyword>
<evidence type="ECO:0000313" key="3">
    <source>
        <dbReference type="EMBL" id="KAJ6829514.1"/>
    </source>
</evidence>
<proteinExistence type="inferred from homology"/>
<feature type="compositionally biased region" description="Basic and acidic residues" evidence="2">
    <location>
        <begin position="16"/>
        <end position="34"/>
    </location>
</feature>
<comment type="caution">
    <text evidence="3">The sequence shown here is derived from an EMBL/GenBank/DDBJ whole genome shotgun (WGS) entry which is preliminary data.</text>
</comment>
<evidence type="ECO:0000313" key="4">
    <source>
        <dbReference type="Proteomes" id="UP001140949"/>
    </source>
</evidence>
<feature type="region of interest" description="Disordered" evidence="2">
    <location>
        <begin position="1"/>
        <end position="69"/>
    </location>
</feature>
<evidence type="ECO:0000256" key="2">
    <source>
        <dbReference type="SAM" id="MobiDB-lite"/>
    </source>
</evidence>
<accession>A0AAX6GLI1</accession>
<reference evidence="3" key="1">
    <citation type="journal article" date="2023" name="GigaByte">
        <title>Genome assembly of the bearded iris, Iris pallida Lam.</title>
        <authorList>
            <person name="Bruccoleri R.E."/>
            <person name="Oakeley E.J."/>
            <person name="Faust A.M.E."/>
            <person name="Altorfer M."/>
            <person name="Dessus-Babus S."/>
            <person name="Burckhardt D."/>
            <person name="Oertli M."/>
            <person name="Naumann U."/>
            <person name="Petersen F."/>
            <person name="Wong J."/>
        </authorList>
    </citation>
    <scope>NUCLEOTIDE SEQUENCE</scope>
    <source>
        <strain evidence="3">GSM-AAB239-AS_SAM_17_03QT</strain>
    </source>
</reference>
<dbReference type="Proteomes" id="UP001140949">
    <property type="component" value="Unassembled WGS sequence"/>
</dbReference>
<dbReference type="PANTHER" id="PTHR12794:SF0">
    <property type="entry name" value="GEM-ASSOCIATED PROTEIN 2"/>
    <property type="match status" value="1"/>
</dbReference>
<feature type="compositionally biased region" description="Basic and acidic residues" evidence="2">
    <location>
        <begin position="47"/>
        <end position="69"/>
    </location>
</feature>
<dbReference type="Pfam" id="PF04938">
    <property type="entry name" value="SIP1"/>
    <property type="match status" value="1"/>
</dbReference>
<feature type="region of interest" description="Disordered" evidence="2">
    <location>
        <begin position="88"/>
        <end position="118"/>
    </location>
</feature>
<sequence length="399" mass="44217">MLQIPQSANSSGAAPMEEKDSRAEATVQEREVPSDSRSSGGMGSVKPDARVRSYSRSEMEELRFADQRGQRRIWDDAYRQLGPDVAKEFDGLRAAGRRQQQQKKKNQEPPAWKKQDASKSEMCSAVCSVGLEACDDTLTCGGVDVDVDESLEAHEAVDEDEDDSSSDEYGSIQRPAFFVEGEPDFESGPPLDGLEYLRRVRWEAAKIPKVKVVKLQPSKIISEQTPYMPQIPEIVKCPQNLLPSKQWEDTFLADFSELRQAISLLDESCSEQSESVIKVGKDVCCKQVECTQEPPEKKNPTVPSILSMDILSRAAALRKRISSLESASSLSRDDCLWLFSLCAAVDTPLGAETCASLRCLLRKCSSLLALKSEQDDEVAMLSILITIAGKYFRQSDNNT</sequence>
<dbReference type="InterPro" id="IPR035426">
    <property type="entry name" value="Gemin2/Brr1"/>
</dbReference>
<name>A0AAX6GLI1_IRIPA</name>
<dbReference type="GO" id="GO:0000387">
    <property type="term" value="P:spliceosomal snRNP assembly"/>
    <property type="evidence" value="ECO:0007669"/>
    <property type="project" value="InterPro"/>
</dbReference>
<gene>
    <name evidence="3" type="ORF">M6B38_357580</name>
</gene>
<dbReference type="PANTHER" id="PTHR12794">
    <property type="entry name" value="GEMIN2"/>
    <property type="match status" value="1"/>
</dbReference>
<dbReference type="GO" id="GO:0005634">
    <property type="term" value="C:nucleus"/>
    <property type="evidence" value="ECO:0007669"/>
    <property type="project" value="TreeGrafter"/>
</dbReference>
<feature type="compositionally biased region" description="Polar residues" evidence="2">
    <location>
        <begin position="1"/>
        <end position="12"/>
    </location>
</feature>
<feature type="compositionally biased region" description="Basic and acidic residues" evidence="2">
    <location>
        <begin position="105"/>
        <end position="118"/>
    </location>
</feature>
<dbReference type="Gene3D" id="1.20.58.1070">
    <property type="match status" value="1"/>
</dbReference>
<organism evidence="3 4">
    <name type="scientific">Iris pallida</name>
    <name type="common">Sweet iris</name>
    <dbReference type="NCBI Taxonomy" id="29817"/>
    <lineage>
        <taxon>Eukaryota</taxon>
        <taxon>Viridiplantae</taxon>
        <taxon>Streptophyta</taxon>
        <taxon>Embryophyta</taxon>
        <taxon>Tracheophyta</taxon>
        <taxon>Spermatophyta</taxon>
        <taxon>Magnoliopsida</taxon>
        <taxon>Liliopsida</taxon>
        <taxon>Asparagales</taxon>
        <taxon>Iridaceae</taxon>
        <taxon>Iridoideae</taxon>
        <taxon>Irideae</taxon>
        <taxon>Iris</taxon>
    </lineage>
</organism>
<dbReference type="EMBL" id="JANAVB010018482">
    <property type="protein sequence ID" value="KAJ6829514.1"/>
    <property type="molecule type" value="Genomic_DNA"/>
</dbReference>
<evidence type="ECO:0008006" key="5">
    <source>
        <dbReference type="Google" id="ProtNLM"/>
    </source>
</evidence>
<dbReference type="GO" id="GO:0032797">
    <property type="term" value="C:SMN complex"/>
    <property type="evidence" value="ECO:0007669"/>
    <property type="project" value="TreeGrafter"/>
</dbReference>
<comment type="similarity">
    <text evidence="1">Belongs to the gemin-2 family.</text>
</comment>
<protein>
    <recommendedName>
        <fullName evidence="5">Gem-associated protein 2</fullName>
    </recommendedName>
</protein>